<feature type="domain" description="DUF4328" evidence="3">
    <location>
        <begin position="56"/>
        <end position="199"/>
    </location>
</feature>
<organism evidence="4 5">
    <name type="scientific">Streptosporangium carneum</name>
    <dbReference type="NCBI Taxonomy" id="47481"/>
    <lineage>
        <taxon>Bacteria</taxon>
        <taxon>Bacillati</taxon>
        <taxon>Actinomycetota</taxon>
        <taxon>Actinomycetes</taxon>
        <taxon>Streptosporangiales</taxon>
        <taxon>Streptosporangiaceae</taxon>
        <taxon>Streptosporangium</taxon>
    </lineage>
</organism>
<dbReference type="InterPro" id="IPR025565">
    <property type="entry name" value="DUF4328"/>
</dbReference>
<reference evidence="4" key="1">
    <citation type="journal article" date="2014" name="Int. J. Syst. Evol. Microbiol.">
        <title>Complete genome sequence of Corynebacterium casei LMG S-19264T (=DSM 44701T), isolated from a smear-ripened cheese.</title>
        <authorList>
            <consortium name="US DOE Joint Genome Institute (JGI-PGF)"/>
            <person name="Walter F."/>
            <person name="Albersmeier A."/>
            <person name="Kalinowski J."/>
            <person name="Ruckert C."/>
        </authorList>
    </citation>
    <scope>NUCLEOTIDE SEQUENCE</scope>
    <source>
        <strain evidence="4">VKM Ac-2007</strain>
    </source>
</reference>
<accession>A0A9W6I5F0</accession>
<sequence>MRFVSSPPRRSATAVHVTLSAQVVAIAALVVFEHARGKRLAREISALGGDPHAPGAQAVVGAVTLFAILIMLVVVTVVASAAAYLTWLVQARQSAAVPEPSASPVLAAWLLPGVNLVVPPVLVYRLWWASRPPSDRHGRWIALLVAWWLSWLAAVTLVVARLPLGAAPGDSDLTGLGPVDLVAVALSALLCAATVRQITGIQAADGRDRRAGDRQGAGAAAPKSFPSTPQIRLSDGDTPRGSLPRTTSRQSQARISSQSSPAVSKRSS</sequence>
<feature type="region of interest" description="Disordered" evidence="1">
    <location>
        <begin position="205"/>
        <end position="268"/>
    </location>
</feature>
<keyword evidence="2" id="KW-1133">Transmembrane helix</keyword>
<proteinExistence type="predicted"/>
<feature type="transmembrane region" description="Helical" evidence="2">
    <location>
        <begin position="12"/>
        <end position="32"/>
    </location>
</feature>
<gene>
    <name evidence="4" type="ORF">GCM10017600_58150</name>
</gene>
<dbReference type="EMBL" id="BSEV01000016">
    <property type="protein sequence ID" value="GLK12405.1"/>
    <property type="molecule type" value="Genomic_DNA"/>
</dbReference>
<keyword evidence="5" id="KW-1185">Reference proteome</keyword>
<protein>
    <recommendedName>
        <fullName evidence="3">DUF4328 domain-containing protein</fullName>
    </recommendedName>
</protein>
<name>A0A9W6I5F0_9ACTN</name>
<feature type="transmembrane region" description="Helical" evidence="2">
    <location>
        <begin position="176"/>
        <end position="195"/>
    </location>
</feature>
<dbReference type="Pfam" id="PF14219">
    <property type="entry name" value="DUF4328"/>
    <property type="match status" value="1"/>
</dbReference>
<comment type="caution">
    <text evidence="4">The sequence shown here is derived from an EMBL/GenBank/DDBJ whole genome shotgun (WGS) entry which is preliminary data.</text>
</comment>
<evidence type="ECO:0000256" key="1">
    <source>
        <dbReference type="SAM" id="MobiDB-lite"/>
    </source>
</evidence>
<evidence type="ECO:0000313" key="5">
    <source>
        <dbReference type="Proteomes" id="UP001143474"/>
    </source>
</evidence>
<evidence type="ECO:0000259" key="3">
    <source>
        <dbReference type="Pfam" id="PF14219"/>
    </source>
</evidence>
<feature type="compositionally biased region" description="Low complexity" evidence="1">
    <location>
        <begin position="245"/>
        <end position="260"/>
    </location>
</feature>
<feature type="transmembrane region" description="Helical" evidence="2">
    <location>
        <begin position="140"/>
        <end position="164"/>
    </location>
</feature>
<reference evidence="4" key="2">
    <citation type="submission" date="2023-01" db="EMBL/GenBank/DDBJ databases">
        <authorList>
            <person name="Sun Q."/>
            <person name="Evtushenko L."/>
        </authorList>
    </citation>
    <scope>NUCLEOTIDE SEQUENCE</scope>
    <source>
        <strain evidence="4">VKM Ac-2007</strain>
    </source>
</reference>
<keyword evidence="2" id="KW-0472">Membrane</keyword>
<feature type="transmembrane region" description="Helical" evidence="2">
    <location>
        <begin position="107"/>
        <end position="128"/>
    </location>
</feature>
<keyword evidence="2" id="KW-0812">Transmembrane</keyword>
<feature type="transmembrane region" description="Helical" evidence="2">
    <location>
        <begin position="59"/>
        <end position="87"/>
    </location>
</feature>
<evidence type="ECO:0000256" key="2">
    <source>
        <dbReference type="SAM" id="Phobius"/>
    </source>
</evidence>
<evidence type="ECO:0000313" key="4">
    <source>
        <dbReference type="EMBL" id="GLK12405.1"/>
    </source>
</evidence>
<dbReference type="AlphaFoldDB" id="A0A9W6I5F0"/>
<dbReference type="Proteomes" id="UP001143474">
    <property type="component" value="Unassembled WGS sequence"/>
</dbReference>